<evidence type="ECO:0000256" key="1">
    <source>
        <dbReference type="ARBA" id="ARBA00022676"/>
    </source>
</evidence>
<dbReference type="HAMAP" id="MF_01963">
    <property type="entry name" value="MTAP"/>
    <property type="match status" value="1"/>
</dbReference>
<dbReference type="CDD" id="cd09010">
    <property type="entry name" value="MTAP_SsMTAPII_like_MTIP"/>
    <property type="match status" value="1"/>
</dbReference>
<name>A0A1Y3GAP1_9EURY</name>
<keyword evidence="3 5" id="KW-0660">Purine salvage</keyword>
<dbReference type="Proteomes" id="UP000195137">
    <property type="component" value="Unassembled WGS sequence"/>
</dbReference>
<dbReference type="GO" id="GO:0017061">
    <property type="term" value="F:S-methyl-5-thioadenosine phosphorylase activity"/>
    <property type="evidence" value="ECO:0007669"/>
    <property type="project" value="UniProtKB-EC"/>
</dbReference>
<dbReference type="RefSeq" id="WP_086637756.1">
    <property type="nucleotide sequence ID" value="NZ_MRZU01000004.1"/>
</dbReference>
<sequence>MNRIGIIGGSGIYDPELFEDVVEKPVDTPFGSPSSDPVVGYIGDREVVFIPRHGEGHRHCPTEVNYRANIFALKKLGVDRIIAANAVGSLNIDVEPLDIVLPDQIFDRTKKRDSTFYSEGVVAHVGFADPFCQQLSKSIADVAGDDYSVVEGGTYVAIEGPMFSTRAESNFYRDQGFDIIGMTAVPEAKLAREAEICYSIIATVTDYDVWHEEEDVTMDLVVERMQKNENAIKDVIANVVPEIPRERDCVCSSALENTIATDPSEIPRDKKDQLELLIGKYL</sequence>
<protein>
    <recommendedName>
        <fullName evidence="5">S-methyl-5'-thioadenosine phosphorylase</fullName>
        <ecNumber evidence="5">2.4.2.28</ecNumber>
    </recommendedName>
    <alternativeName>
        <fullName evidence="5">5'-methylthioadenosine phosphorylase</fullName>
        <shortName evidence="5">MTA phosphorylase</shortName>
        <shortName evidence="5">MTAP</shortName>
    </alternativeName>
</protein>
<reference evidence="7 8" key="1">
    <citation type="submission" date="2016-12" db="EMBL/GenBank/DDBJ databases">
        <title>Discovery of methanogenic haloarchaea.</title>
        <authorList>
            <person name="Sorokin D.Y."/>
            <person name="Makarova K.S."/>
            <person name="Abbas B."/>
            <person name="Ferrer M."/>
            <person name="Golyshin P.N."/>
        </authorList>
    </citation>
    <scope>NUCLEOTIDE SEQUENCE [LARGE SCALE GENOMIC DNA]</scope>
    <source>
        <strain evidence="7">AMET1</strain>
    </source>
</reference>
<comment type="caution">
    <text evidence="5">Lacks conserved residue(s) required for the propagation of feature annotation.</text>
</comment>
<organism evidence="7 8">
    <name type="scientific">Methanonatronarchaeum thermophilum</name>
    <dbReference type="NCBI Taxonomy" id="1927129"/>
    <lineage>
        <taxon>Archaea</taxon>
        <taxon>Methanobacteriati</taxon>
        <taxon>Methanobacteriota</taxon>
        <taxon>Methanonatronarchaeia</taxon>
        <taxon>Methanonatronarchaeales</taxon>
        <taxon>Methanonatronarchaeaceae</taxon>
        <taxon>Methanonatronarchaeum</taxon>
    </lineage>
</organism>
<keyword evidence="2 5" id="KW-0808">Transferase</keyword>
<evidence type="ECO:0000313" key="8">
    <source>
        <dbReference type="Proteomes" id="UP000195137"/>
    </source>
</evidence>
<dbReference type="InterPro" id="IPR010044">
    <property type="entry name" value="MTAP"/>
</dbReference>
<dbReference type="GO" id="GO:0005829">
    <property type="term" value="C:cytosol"/>
    <property type="evidence" value="ECO:0007669"/>
    <property type="project" value="TreeGrafter"/>
</dbReference>
<evidence type="ECO:0000256" key="5">
    <source>
        <dbReference type="HAMAP-Rule" id="MF_01963"/>
    </source>
</evidence>
<dbReference type="AlphaFoldDB" id="A0A1Y3GAP1"/>
<dbReference type="FunFam" id="3.40.50.1580:FF:000012">
    <property type="entry name" value="Probable 6-oxopurine nucleoside phosphorylase"/>
    <property type="match status" value="1"/>
</dbReference>
<feature type="binding site" evidence="5">
    <location>
        <begin position="206"/>
        <end position="208"/>
    </location>
    <ligand>
        <name>substrate</name>
    </ligand>
</feature>
<accession>A0A1Y3GAP1</accession>
<feature type="binding site" evidence="5">
    <location>
        <position position="182"/>
    </location>
    <ligand>
        <name>substrate</name>
    </ligand>
</feature>
<keyword evidence="8" id="KW-1185">Reference proteome</keyword>
<dbReference type="EMBL" id="MRZU01000004">
    <property type="protein sequence ID" value="OUJ18488.1"/>
    <property type="molecule type" value="Genomic_DNA"/>
</dbReference>
<dbReference type="PANTHER" id="PTHR42679:SF2">
    <property type="entry name" value="S-METHYL-5'-THIOADENOSINE PHOSPHORYLASE"/>
    <property type="match status" value="1"/>
</dbReference>
<dbReference type="OrthoDB" id="7681at2157"/>
<keyword evidence="1 5" id="KW-0328">Glycosyltransferase</keyword>
<dbReference type="Pfam" id="PF01048">
    <property type="entry name" value="PNP_UDP_1"/>
    <property type="match status" value="1"/>
</dbReference>
<comment type="caution">
    <text evidence="7">The sequence shown here is derived from an EMBL/GenBank/DDBJ whole genome shotgun (WGS) entry which is preliminary data.</text>
</comment>
<feature type="binding site" evidence="5">
    <location>
        <position position="10"/>
    </location>
    <ligand>
        <name>phosphate</name>
        <dbReference type="ChEBI" id="CHEBI:43474"/>
    </ligand>
</feature>
<evidence type="ECO:0000256" key="4">
    <source>
        <dbReference type="ARBA" id="ARBA00063054"/>
    </source>
</evidence>
<dbReference type="PANTHER" id="PTHR42679">
    <property type="entry name" value="S-METHYL-5'-THIOADENOSINE PHOSPHORYLASE"/>
    <property type="match status" value="1"/>
</dbReference>
<feature type="site" description="Important for substrate specificity" evidence="5">
    <location>
        <position position="164"/>
    </location>
</feature>
<dbReference type="InterPro" id="IPR000845">
    <property type="entry name" value="Nucleoside_phosphorylase_d"/>
</dbReference>
<evidence type="ECO:0000256" key="2">
    <source>
        <dbReference type="ARBA" id="ARBA00022679"/>
    </source>
</evidence>
<dbReference type="GO" id="GO:0006166">
    <property type="term" value="P:purine ribonucleoside salvage"/>
    <property type="evidence" value="ECO:0007669"/>
    <property type="project" value="UniProtKB-UniRule"/>
</dbReference>
<feature type="binding site" evidence="5">
    <location>
        <position position="183"/>
    </location>
    <ligand>
        <name>phosphate</name>
        <dbReference type="ChEBI" id="CHEBI:43474"/>
    </ligand>
</feature>
<dbReference type="SUPFAM" id="SSF53167">
    <property type="entry name" value="Purine and uridine phosphorylases"/>
    <property type="match status" value="1"/>
</dbReference>
<feature type="site" description="Important for substrate specificity" evidence="5">
    <location>
        <position position="218"/>
    </location>
</feature>
<gene>
    <name evidence="5" type="primary">mtnP</name>
    <name evidence="7" type="ORF">AMET1_1405</name>
</gene>
<dbReference type="GO" id="GO:0019509">
    <property type="term" value="P:L-methionine salvage from methylthioadenosine"/>
    <property type="evidence" value="ECO:0007669"/>
    <property type="project" value="UniProtKB-UniPathway"/>
</dbReference>
<dbReference type="NCBIfam" id="TIGR01694">
    <property type="entry name" value="MTAP"/>
    <property type="match status" value="1"/>
</dbReference>
<comment type="pathway">
    <text evidence="5">Amino-acid biosynthesis; L-methionine biosynthesis via salvage pathway; S-methyl-5-thio-alpha-D-ribose 1-phosphate from S-methyl-5'-thioadenosine (phosphorylase route): step 1/1.</text>
</comment>
<evidence type="ECO:0000259" key="6">
    <source>
        <dbReference type="Pfam" id="PF01048"/>
    </source>
</evidence>
<comment type="subunit">
    <text evidence="4 5">Homohexamer. Dimer of a homotrimer.</text>
</comment>
<comment type="catalytic activity">
    <reaction evidence="5">
        <text>S-methyl-5'-thioadenosine + phosphate = 5-(methylsulfanyl)-alpha-D-ribose 1-phosphate + adenine</text>
        <dbReference type="Rhea" id="RHEA:11852"/>
        <dbReference type="ChEBI" id="CHEBI:16708"/>
        <dbReference type="ChEBI" id="CHEBI:17509"/>
        <dbReference type="ChEBI" id="CHEBI:43474"/>
        <dbReference type="ChEBI" id="CHEBI:58533"/>
        <dbReference type="EC" id="2.4.2.28"/>
    </reaction>
</comment>
<dbReference type="InterPro" id="IPR035994">
    <property type="entry name" value="Nucleoside_phosphorylase_sf"/>
</dbReference>
<evidence type="ECO:0000313" key="7">
    <source>
        <dbReference type="EMBL" id="OUJ18488.1"/>
    </source>
</evidence>
<feature type="binding site" evidence="5">
    <location>
        <begin position="52"/>
        <end position="53"/>
    </location>
    <ligand>
        <name>phosphate</name>
        <dbReference type="ChEBI" id="CHEBI:43474"/>
    </ligand>
</feature>
<dbReference type="EC" id="2.4.2.28" evidence="5"/>
<evidence type="ECO:0000256" key="3">
    <source>
        <dbReference type="ARBA" id="ARBA00022726"/>
    </source>
</evidence>
<dbReference type="UniPathway" id="UPA00904">
    <property type="reaction ID" value="UER00873"/>
</dbReference>
<feature type="domain" description="Nucleoside phosphorylase" evidence="6">
    <location>
        <begin position="3"/>
        <end position="240"/>
    </location>
</feature>
<comment type="function">
    <text evidence="5">Catalyzes the reversible phosphorylation of S-methyl-5'-thioadenosine (MTA) to adenine and 5-methylthioribose-1-phosphate. Involved in the breakdown of MTA, a major by-product of polyamine biosynthesis. Responsible for the first step in the methionine salvage pathway after MTA has been generated from S-adenosylmethionine. Has broad substrate specificity with 6-aminopurine nucleosides as preferred substrates.</text>
</comment>
<comment type="similarity">
    <text evidence="5">Belongs to the PNP/MTAP phosphorylase family. MTAP subfamily.</text>
</comment>
<proteinExistence type="inferred from homology"/>
<dbReference type="Gene3D" id="3.40.50.1580">
    <property type="entry name" value="Nucleoside phosphorylase domain"/>
    <property type="match status" value="1"/>
</dbReference>